<protein>
    <submittedName>
        <fullName evidence="1">Uncharacterized protein</fullName>
    </submittedName>
</protein>
<comment type="caution">
    <text evidence="1">The sequence shown here is derived from an EMBL/GenBank/DDBJ whole genome shotgun (WGS) entry which is preliminary data.</text>
</comment>
<organism evidence="1">
    <name type="scientific">Sesamum radiatum</name>
    <name type="common">Black benniseed</name>
    <dbReference type="NCBI Taxonomy" id="300843"/>
    <lineage>
        <taxon>Eukaryota</taxon>
        <taxon>Viridiplantae</taxon>
        <taxon>Streptophyta</taxon>
        <taxon>Embryophyta</taxon>
        <taxon>Tracheophyta</taxon>
        <taxon>Spermatophyta</taxon>
        <taxon>Magnoliopsida</taxon>
        <taxon>eudicotyledons</taxon>
        <taxon>Gunneridae</taxon>
        <taxon>Pentapetalae</taxon>
        <taxon>asterids</taxon>
        <taxon>lamiids</taxon>
        <taxon>Lamiales</taxon>
        <taxon>Pedaliaceae</taxon>
        <taxon>Sesamum</taxon>
    </lineage>
</organism>
<reference evidence="1" key="2">
    <citation type="journal article" date="2024" name="Plant">
        <title>Genomic evolution and insights into agronomic trait innovations of Sesamum species.</title>
        <authorList>
            <person name="Miao H."/>
            <person name="Wang L."/>
            <person name="Qu L."/>
            <person name="Liu H."/>
            <person name="Sun Y."/>
            <person name="Le M."/>
            <person name="Wang Q."/>
            <person name="Wei S."/>
            <person name="Zheng Y."/>
            <person name="Lin W."/>
            <person name="Duan Y."/>
            <person name="Cao H."/>
            <person name="Xiong S."/>
            <person name="Wang X."/>
            <person name="Wei L."/>
            <person name="Li C."/>
            <person name="Ma Q."/>
            <person name="Ju M."/>
            <person name="Zhao R."/>
            <person name="Li G."/>
            <person name="Mu C."/>
            <person name="Tian Q."/>
            <person name="Mei H."/>
            <person name="Zhang T."/>
            <person name="Gao T."/>
            <person name="Zhang H."/>
        </authorList>
    </citation>
    <scope>NUCLEOTIDE SEQUENCE</scope>
    <source>
        <strain evidence="1">G02</strain>
    </source>
</reference>
<dbReference type="AlphaFoldDB" id="A0AAW2Q1R5"/>
<evidence type="ECO:0000313" key="1">
    <source>
        <dbReference type="EMBL" id="KAL0361637.1"/>
    </source>
</evidence>
<accession>A0AAW2Q1R5</accession>
<gene>
    <name evidence="1" type="ORF">Sradi_3848200</name>
</gene>
<name>A0AAW2Q1R5_SESRA</name>
<reference evidence="1" key="1">
    <citation type="submission" date="2020-06" db="EMBL/GenBank/DDBJ databases">
        <authorList>
            <person name="Li T."/>
            <person name="Hu X."/>
            <person name="Zhang T."/>
            <person name="Song X."/>
            <person name="Zhang H."/>
            <person name="Dai N."/>
            <person name="Sheng W."/>
            <person name="Hou X."/>
            <person name="Wei L."/>
        </authorList>
    </citation>
    <scope>NUCLEOTIDE SEQUENCE</scope>
    <source>
        <strain evidence="1">G02</strain>
        <tissue evidence="1">Leaf</tissue>
    </source>
</reference>
<proteinExistence type="predicted"/>
<sequence length="56" mass="6280">MKDSYLHFGKDAAAKQTALPAQKTTKPGAAALLKQKQQQHRFLLKKKPPKLVLQHC</sequence>
<dbReference type="EMBL" id="JACGWJ010000016">
    <property type="protein sequence ID" value="KAL0361637.1"/>
    <property type="molecule type" value="Genomic_DNA"/>
</dbReference>